<evidence type="ECO:0000256" key="5">
    <source>
        <dbReference type="ARBA" id="ARBA00022989"/>
    </source>
</evidence>
<dbReference type="EMBL" id="JAABNR010000050">
    <property type="protein sequence ID" value="NBZ90090.1"/>
    <property type="molecule type" value="Genomic_DNA"/>
</dbReference>
<protein>
    <submittedName>
        <fullName evidence="9">Diacylglyceryl transferase</fullName>
    </submittedName>
</protein>
<feature type="transmembrane region" description="Helical" evidence="8">
    <location>
        <begin position="99"/>
        <end position="117"/>
    </location>
</feature>
<dbReference type="Pfam" id="PF01790">
    <property type="entry name" value="LGT"/>
    <property type="match status" value="1"/>
</dbReference>
<reference evidence="9" key="1">
    <citation type="submission" date="2020-01" db="EMBL/GenBank/DDBJ databases">
        <authorList>
            <person name="Chen W.-M."/>
        </authorList>
    </citation>
    <scope>NUCLEOTIDE SEQUENCE</scope>
    <source>
        <strain evidence="9">CYK-10</strain>
    </source>
</reference>
<keyword evidence="2" id="KW-1003">Cell membrane</keyword>
<evidence type="ECO:0000256" key="2">
    <source>
        <dbReference type="ARBA" id="ARBA00022475"/>
    </source>
</evidence>
<evidence type="ECO:0000256" key="4">
    <source>
        <dbReference type="ARBA" id="ARBA00022692"/>
    </source>
</evidence>
<feature type="transmembrane region" description="Helical" evidence="8">
    <location>
        <begin position="226"/>
        <end position="249"/>
    </location>
</feature>
<proteinExistence type="inferred from homology"/>
<feature type="region of interest" description="Disordered" evidence="7">
    <location>
        <begin position="25"/>
        <end position="52"/>
    </location>
</feature>
<evidence type="ECO:0000256" key="3">
    <source>
        <dbReference type="ARBA" id="ARBA00022679"/>
    </source>
</evidence>
<keyword evidence="10" id="KW-1185">Reference proteome</keyword>
<accession>A0AAE4YHT5</accession>
<evidence type="ECO:0000313" key="9">
    <source>
        <dbReference type="EMBL" id="NBZ90090.1"/>
    </source>
</evidence>
<sequence length="253" mass="26381">MGVHLVFDLLSVVVAGVGTFLWTRAEPGPSRPGPGSGPGGPGPRPGEANLGREAPTAPLEARLGPVGREGYLTALSLGILLGSYILGTAILWLSGVPAIGRSILGALTGGIIAVETYKRLNGIKGSTGGLFVPTFCLLVIVGRIGCALSGLEDNTYGIPTTLPWGVDFGDGIPRHPVAAYESLAMLAFLLAALAWRKTPLFAAHGFHLMVGFYAAQRFGLEFLKPYAGILGPMNLFHMTCAGLLAYALVMVRK</sequence>
<dbReference type="PANTHER" id="PTHR30589">
    <property type="entry name" value="PROLIPOPROTEIN DIACYLGLYCERYL TRANSFERASE"/>
    <property type="match status" value="1"/>
</dbReference>
<feature type="transmembrane region" description="Helical" evidence="8">
    <location>
        <begin position="200"/>
        <end position="220"/>
    </location>
</feature>
<keyword evidence="5 8" id="KW-1133">Transmembrane helix</keyword>
<feature type="transmembrane region" description="Helical" evidence="8">
    <location>
        <begin position="71"/>
        <end position="93"/>
    </location>
</feature>
<organism evidence="9 10">
    <name type="scientific">Stagnihabitans tardus</name>
    <dbReference type="NCBI Taxonomy" id="2699202"/>
    <lineage>
        <taxon>Bacteria</taxon>
        <taxon>Pseudomonadati</taxon>
        <taxon>Pseudomonadota</taxon>
        <taxon>Alphaproteobacteria</taxon>
        <taxon>Rhodobacterales</taxon>
        <taxon>Paracoccaceae</taxon>
        <taxon>Stagnihabitans</taxon>
    </lineage>
</organism>
<comment type="similarity">
    <text evidence="1">Belongs to the Lgt family.</text>
</comment>
<keyword evidence="3 9" id="KW-0808">Transferase</keyword>
<dbReference type="AlphaFoldDB" id="A0AAE4YHT5"/>
<feature type="transmembrane region" description="Helical" evidence="8">
    <location>
        <begin position="177"/>
        <end position="195"/>
    </location>
</feature>
<feature type="transmembrane region" description="Helical" evidence="8">
    <location>
        <begin position="129"/>
        <end position="151"/>
    </location>
</feature>
<gene>
    <name evidence="9" type="ORF">GV832_21135</name>
</gene>
<comment type="caution">
    <text evidence="9">The sequence shown here is derived from an EMBL/GenBank/DDBJ whole genome shotgun (WGS) entry which is preliminary data.</text>
</comment>
<name>A0AAE4YHT5_9RHOB</name>
<dbReference type="Proteomes" id="UP001193501">
    <property type="component" value="Unassembled WGS sequence"/>
</dbReference>
<dbReference type="PANTHER" id="PTHR30589:SF0">
    <property type="entry name" value="PHOSPHATIDYLGLYCEROL--PROLIPOPROTEIN DIACYLGLYCERYL TRANSFERASE"/>
    <property type="match status" value="1"/>
</dbReference>
<evidence type="ECO:0000256" key="1">
    <source>
        <dbReference type="ARBA" id="ARBA00007150"/>
    </source>
</evidence>
<dbReference type="GO" id="GO:0005886">
    <property type="term" value="C:plasma membrane"/>
    <property type="evidence" value="ECO:0007669"/>
    <property type="project" value="InterPro"/>
</dbReference>
<evidence type="ECO:0000256" key="6">
    <source>
        <dbReference type="ARBA" id="ARBA00023136"/>
    </source>
</evidence>
<evidence type="ECO:0000256" key="7">
    <source>
        <dbReference type="SAM" id="MobiDB-lite"/>
    </source>
</evidence>
<dbReference type="RefSeq" id="WP_168776868.1">
    <property type="nucleotide sequence ID" value="NZ_JAABNR010000050.1"/>
</dbReference>
<keyword evidence="6 8" id="KW-0472">Membrane</keyword>
<dbReference type="InterPro" id="IPR001640">
    <property type="entry name" value="Lgt"/>
</dbReference>
<dbReference type="GO" id="GO:0042158">
    <property type="term" value="P:lipoprotein biosynthetic process"/>
    <property type="evidence" value="ECO:0007669"/>
    <property type="project" value="InterPro"/>
</dbReference>
<evidence type="ECO:0000256" key="8">
    <source>
        <dbReference type="SAM" id="Phobius"/>
    </source>
</evidence>
<evidence type="ECO:0000313" key="10">
    <source>
        <dbReference type="Proteomes" id="UP001193501"/>
    </source>
</evidence>
<feature type="transmembrane region" description="Helical" evidence="8">
    <location>
        <begin position="6"/>
        <end position="23"/>
    </location>
</feature>
<keyword evidence="4 8" id="KW-0812">Transmembrane</keyword>
<dbReference type="GO" id="GO:0008961">
    <property type="term" value="F:phosphatidylglycerol-prolipoprotein diacylglyceryl transferase activity"/>
    <property type="evidence" value="ECO:0007669"/>
    <property type="project" value="InterPro"/>
</dbReference>